<gene>
    <name evidence="3" type="primary">hda</name>
    <name evidence="3" type="ORF">I6N98_14820</name>
</gene>
<evidence type="ECO:0000313" key="4">
    <source>
        <dbReference type="Proteomes" id="UP000596063"/>
    </source>
</evidence>
<dbReference type="RefSeq" id="WP_198569110.1">
    <property type="nucleotide sequence ID" value="NZ_CP066167.1"/>
</dbReference>
<evidence type="ECO:0000259" key="2">
    <source>
        <dbReference type="Pfam" id="PF22688"/>
    </source>
</evidence>
<reference evidence="3 4" key="1">
    <citation type="submission" date="2020-12" db="EMBL/GenBank/DDBJ databases">
        <authorList>
            <person name="Shan Y."/>
        </authorList>
    </citation>
    <scope>NUCLEOTIDE SEQUENCE [LARGE SCALE GENOMIC DNA]</scope>
    <source>
        <strain evidence="4">csc3.9</strain>
    </source>
</reference>
<dbReference type="InterPro" id="IPR017788">
    <property type="entry name" value="Hda"/>
</dbReference>
<dbReference type="GO" id="GO:0032297">
    <property type="term" value="P:negative regulation of DNA-templated DNA replication initiation"/>
    <property type="evidence" value="ECO:0007669"/>
    <property type="project" value="InterPro"/>
</dbReference>
<dbReference type="InterPro" id="IPR027417">
    <property type="entry name" value="P-loop_NTPase"/>
</dbReference>
<organism evidence="3 4">
    <name type="scientific">Spongiibacter nanhainus</name>
    <dbReference type="NCBI Taxonomy" id="2794344"/>
    <lineage>
        <taxon>Bacteria</taxon>
        <taxon>Pseudomonadati</taxon>
        <taxon>Pseudomonadota</taxon>
        <taxon>Gammaproteobacteria</taxon>
        <taxon>Cellvibrionales</taxon>
        <taxon>Spongiibacteraceae</taxon>
        <taxon>Spongiibacter</taxon>
    </lineage>
</organism>
<accession>A0A7T4QZI1</accession>
<dbReference type="Pfam" id="PF22688">
    <property type="entry name" value="Hda_lid"/>
    <property type="match status" value="1"/>
</dbReference>
<dbReference type="PANTHER" id="PTHR30050">
    <property type="entry name" value="CHROMOSOMAL REPLICATION INITIATOR PROTEIN DNAA"/>
    <property type="match status" value="1"/>
</dbReference>
<dbReference type="InterPro" id="IPR013317">
    <property type="entry name" value="DnaA_dom"/>
</dbReference>
<dbReference type="SUPFAM" id="SSF52540">
    <property type="entry name" value="P-loop containing nucleoside triphosphate hydrolases"/>
    <property type="match status" value="1"/>
</dbReference>
<dbReference type="GO" id="GO:0006270">
    <property type="term" value="P:DNA replication initiation"/>
    <property type="evidence" value="ECO:0007669"/>
    <property type="project" value="TreeGrafter"/>
</dbReference>
<dbReference type="PANTHER" id="PTHR30050:SF5">
    <property type="entry name" value="DNAA REGULATORY INACTIVATOR HDA"/>
    <property type="match status" value="1"/>
</dbReference>
<name>A0A7T4QZI1_9GAMM</name>
<feature type="domain" description="Chromosomal replication initiator protein DnaA ATPAse" evidence="1">
    <location>
        <begin position="13"/>
        <end position="135"/>
    </location>
</feature>
<evidence type="ECO:0000259" key="1">
    <source>
        <dbReference type="Pfam" id="PF00308"/>
    </source>
</evidence>
<keyword evidence="4" id="KW-1185">Reference proteome</keyword>
<proteinExistence type="predicted"/>
<evidence type="ECO:0000313" key="3">
    <source>
        <dbReference type="EMBL" id="QQD17611.1"/>
    </source>
</evidence>
<dbReference type="Pfam" id="PF00308">
    <property type="entry name" value="Bac_DnaA"/>
    <property type="match status" value="1"/>
</dbReference>
<sequence>MTTAQQIPLRFRLDNDATLDNFYVADEAALAVHELRRQAQGAGERFIYLLAGVGRSHLLQASCALAEGASLKTQYLPIRSVADSSPEWVLEGLEECDLLCLDDIDAVVGDRAWEVALFNLYNAALANGQSWLVSSSGGIQAERFCLPDLYSRMKSFSTYRLPALGDEELLNVVVTRCRARGIIIDEAVVRYILSRGRRDLHYLVDLVAKLDRSSLQMKRKVTIPFVKDVMGWCQ</sequence>
<dbReference type="EMBL" id="CP066167">
    <property type="protein sequence ID" value="QQD17611.1"/>
    <property type="molecule type" value="Genomic_DNA"/>
</dbReference>
<feature type="domain" description="Hda lid" evidence="2">
    <location>
        <begin position="166"/>
        <end position="230"/>
    </location>
</feature>
<dbReference type="Proteomes" id="UP000596063">
    <property type="component" value="Chromosome"/>
</dbReference>
<dbReference type="Gene3D" id="3.40.50.300">
    <property type="entry name" value="P-loop containing nucleotide triphosphate hydrolases"/>
    <property type="match status" value="1"/>
</dbReference>
<dbReference type="AlphaFoldDB" id="A0A7T4QZI1"/>
<dbReference type="KEGG" id="snan:I6N98_14820"/>
<dbReference type="InterPro" id="IPR055199">
    <property type="entry name" value="Hda_lid"/>
</dbReference>
<protein>
    <submittedName>
        <fullName evidence="3">DnaA regulatory inactivator Hda</fullName>
    </submittedName>
</protein>
<dbReference type="NCBIfam" id="TIGR03420">
    <property type="entry name" value="DnaA_homol_Hda"/>
    <property type="match status" value="1"/>
</dbReference>
<dbReference type="Gene3D" id="1.10.8.60">
    <property type="match status" value="1"/>
</dbReference>